<name>A0A7J7FTZ0_CAMSI</name>
<dbReference type="EMBL" id="JACBKZ010000014">
    <property type="protein sequence ID" value="KAF5931863.1"/>
    <property type="molecule type" value="Genomic_DNA"/>
</dbReference>
<keyword evidence="3" id="KW-1185">Reference proteome</keyword>
<feature type="region of interest" description="Disordered" evidence="1">
    <location>
        <begin position="96"/>
        <end position="136"/>
    </location>
</feature>
<protein>
    <submittedName>
        <fullName evidence="2">Uncharacterized protein</fullName>
    </submittedName>
</protein>
<sequence length="136" mass="15010">MGALGKWLKSLIGLKKTQSRHQENVGSSGKGRKWRLWRSDKGGHVIAKTGFEVIESSSEGTSDFLRQAGQEASCCNTKARVRASCVSAQSRDKPAIALEDEEKENPDSLVQEMMDDEAAKHEPTIEDDVSIQNQHL</sequence>
<reference evidence="2 3" key="2">
    <citation type="submission" date="2020-07" db="EMBL/GenBank/DDBJ databases">
        <title>Genome assembly of wild tea tree DASZ reveals pedigree and selection history of tea varieties.</title>
        <authorList>
            <person name="Zhang W."/>
        </authorList>
    </citation>
    <scope>NUCLEOTIDE SEQUENCE [LARGE SCALE GENOMIC DNA]</scope>
    <source>
        <strain evidence="3">cv. G240</strain>
        <tissue evidence="2">Leaf</tissue>
    </source>
</reference>
<evidence type="ECO:0000256" key="1">
    <source>
        <dbReference type="SAM" id="MobiDB-lite"/>
    </source>
</evidence>
<dbReference type="Proteomes" id="UP000593564">
    <property type="component" value="Unassembled WGS sequence"/>
</dbReference>
<organism evidence="2 3">
    <name type="scientific">Camellia sinensis</name>
    <name type="common">Tea plant</name>
    <name type="synonym">Thea sinensis</name>
    <dbReference type="NCBI Taxonomy" id="4442"/>
    <lineage>
        <taxon>Eukaryota</taxon>
        <taxon>Viridiplantae</taxon>
        <taxon>Streptophyta</taxon>
        <taxon>Embryophyta</taxon>
        <taxon>Tracheophyta</taxon>
        <taxon>Spermatophyta</taxon>
        <taxon>Magnoliopsida</taxon>
        <taxon>eudicotyledons</taxon>
        <taxon>Gunneridae</taxon>
        <taxon>Pentapetalae</taxon>
        <taxon>asterids</taxon>
        <taxon>Ericales</taxon>
        <taxon>Theaceae</taxon>
        <taxon>Camellia</taxon>
    </lineage>
</organism>
<proteinExistence type="predicted"/>
<comment type="caution">
    <text evidence="2">The sequence shown here is derived from an EMBL/GenBank/DDBJ whole genome shotgun (WGS) entry which is preliminary data.</text>
</comment>
<evidence type="ECO:0000313" key="3">
    <source>
        <dbReference type="Proteomes" id="UP000593564"/>
    </source>
</evidence>
<reference evidence="3" key="1">
    <citation type="journal article" date="2020" name="Nat. Commun.">
        <title>Genome assembly of wild tea tree DASZ reveals pedigree and selection history of tea varieties.</title>
        <authorList>
            <person name="Zhang W."/>
            <person name="Zhang Y."/>
            <person name="Qiu H."/>
            <person name="Guo Y."/>
            <person name="Wan H."/>
            <person name="Zhang X."/>
            <person name="Scossa F."/>
            <person name="Alseekh S."/>
            <person name="Zhang Q."/>
            <person name="Wang P."/>
            <person name="Xu L."/>
            <person name="Schmidt M.H."/>
            <person name="Jia X."/>
            <person name="Li D."/>
            <person name="Zhu A."/>
            <person name="Guo F."/>
            <person name="Chen W."/>
            <person name="Ni D."/>
            <person name="Usadel B."/>
            <person name="Fernie A.R."/>
            <person name="Wen W."/>
        </authorList>
    </citation>
    <scope>NUCLEOTIDE SEQUENCE [LARGE SCALE GENOMIC DNA]</scope>
    <source>
        <strain evidence="3">cv. G240</strain>
    </source>
</reference>
<dbReference type="AlphaFoldDB" id="A0A7J7FTZ0"/>
<gene>
    <name evidence="2" type="ORF">HYC85_028034</name>
</gene>
<evidence type="ECO:0000313" key="2">
    <source>
        <dbReference type="EMBL" id="KAF5931863.1"/>
    </source>
</evidence>
<accession>A0A7J7FTZ0</accession>